<evidence type="ECO:0000313" key="5">
    <source>
        <dbReference type="EMBL" id="SSA45928.1"/>
    </source>
</evidence>
<reference evidence="4 6" key="2">
    <citation type="submission" date="2018-03" db="EMBL/GenBank/DDBJ databases">
        <title>Genomic Encyclopedia of Archaeal and Bacterial Type Strains, Phase II (KMG-II): from individual species to whole genera.</title>
        <authorList>
            <person name="Goeker M."/>
        </authorList>
    </citation>
    <scope>NUCLEOTIDE SEQUENCE [LARGE SCALE GENOMIC DNA]</scope>
    <source>
        <strain evidence="4 6">DSM 25227</strain>
    </source>
</reference>
<reference evidence="5 7" key="1">
    <citation type="submission" date="2016-10" db="EMBL/GenBank/DDBJ databases">
        <authorList>
            <person name="Cai Z."/>
        </authorList>
    </citation>
    <scope>NUCLEOTIDE SEQUENCE [LARGE SCALE GENOMIC DNA]</scope>
    <source>
        <strain evidence="5 7">DSM 25227</strain>
    </source>
</reference>
<name>A0A2Y9ARI0_9RHOB</name>
<dbReference type="PANTHER" id="PTHR48081">
    <property type="entry name" value="AB HYDROLASE SUPERFAMILY PROTEIN C4A8.06C"/>
    <property type="match status" value="1"/>
</dbReference>
<protein>
    <submittedName>
        <fullName evidence="5">Acetyl esterase/lipase</fullName>
    </submittedName>
</protein>
<dbReference type="Pfam" id="PF07859">
    <property type="entry name" value="Abhydrolase_3"/>
    <property type="match status" value="1"/>
</dbReference>
<accession>A0A2Y9ARI0</accession>
<dbReference type="GO" id="GO:0004806">
    <property type="term" value="F:triacylglycerol lipase activity"/>
    <property type="evidence" value="ECO:0007669"/>
    <property type="project" value="TreeGrafter"/>
</dbReference>
<dbReference type="EMBL" id="QGDJ01000004">
    <property type="protein sequence ID" value="PWJ19266.1"/>
    <property type="molecule type" value="Genomic_DNA"/>
</dbReference>
<dbReference type="Proteomes" id="UP000251571">
    <property type="component" value="Unassembled WGS sequence"/>
</dbReference>
<dbReference type="RefSeq" id="WP_109564368.1">
    <property type="nucleotide sequence ID" value="NZ_QGDJ01000004.1"/>
</dbReference>
<keyword evidence="6" id="KW-1185">Reference proteome</keyword>
<dbReference type="Gene3D" id="3.40.50.1820">
    <property type="entry name" value="alpha/beta hydrolase"/>
    <property type="match status" value="1"/>
</dbReference>
<dbReference type="PANTHER" id="PTHR48081:SF30">
    <property type="entry name" value="ACETYL-HYDROLASE LIPR-RELATED"/>
    <property type="match status" value="1"/>
</dbReference>
<proteinExistence type="inferred from homology"/>
<dbReference type="EMBL" id="UETC01000004">
    <property type="protein sequence ID" value="SSA45928.1"/>
    <property type="molecule type" value="Genomic_DNA"/>
</dbReference>
<evidence type="ECO:0000256" key="1">
    <source>
        <dbReference type="ARBA" id="ARBA00010515"/>
    </source>
</evidence>
<keyword evidence="2" id="KW-0378">Hydrolase</keyword>
<evidence type="ECO:0000313" key="4">
    <source>
        <dbReference type="EMBL" id="PWJ19266.1"/>
    </source>
</evidence>
<dbReference type="InterPro" id="IPR013094">
    <property type="entry name" value="AB_hydrolase_3"/>
</dbReference>
<organism evidence="5 7">
    <name type="scientific">Jannaschia seohaensis</name>
    <dbReference type="NCBI Taxonomy" id="475081"/>
    <lineage>
        <taxon>Bacteria</taxon>
        <taxon>Pseudomonadati</taxon>
        <taxon>Pseudomonadota</taxon>
        <taxon>Alphaproteobacteria</taxon>
        <taxon>Rhodobacterales</taxon>
        <taxon>Roseobacteraceae</taxon>
        <taxon>Jannaschia</taxon>
    </lineage>
</organism>
<evidence type="ECO:0000313" key="6">
    <source>
        <dbReference type="Proteomes" id="UP000245839"/>
    </source>
</evidence>
<dbReference type="Proteomes" id="UP000245839">
    <property type="component" value="Unassembled WGS sequence"/>
</dbReference>
<evidence type="ECO:0000259" key="3">
    <source>
        <dbReference type="Pfam" id="PF07859"/>
    </source>
</evidence>
<feature type="domain" description="Alpha/beta hydrolase fold-3" evidence="3">
    <location>
        <begin position="73"/>
        <end position="267"/>
    </location>
</feature>
<dbReference type="AlphaFoldDB" id="A0A2Y9ARI0"/>
<dbReference type="OrthoDB" id="9806180at2"/>
<dbReference type="SUPFAM" id="SSF53474">
    <property type="entry name" value="alpha/beta-Hydrolases"/>
    <property type="match status" value="1"/>
</dbReference>
<sequence length="290" mass="31947">MSDEMTFRDRLVAAGTRYGLRPFLALPLPWSVHRRGMALVAPRPQRGPCREQWGRLADRRTLFVTPPEARGTVLWLHGGGFVLGHPISYRRLAHRLAIRSGLRVALPRYRLAPEHPFPAAPDDALATAEALAQDGPWWLAGDSAGGNLALVVLSEMLTRGRGPERVVLASPAPEIDPSRDLPPDMDEMMLPEQLLRRAVADYLNGADPSDPRISPLRAPYRDPPPVLIQCARREFLEGDIDALALHLRAAGGEVQLEKATGLPHDYQIFAGLCPAADRAIDRMADFLRPA</sequence>
<gene>
    <name evidence="4" type="ORF">BCF38_104200</name>
    <name evidence="5" type="ORF">SAMN05421539_104200</name>
</gene>
<dbReference type="InterPro" id="IPR029058">
    <property type="entry name" value="AB_hydrolase_fold"/>
</dbReference>
<evidence type="ECO:0000256" key="2">
    <source>
        <dbReference type="ARBA" id="ARBA00022801"/>
    </source>
</evidence>
<comment type="similarity">
    <text evidence="1">Belongs to the 'GDXG' lipolytic enzyme family.</text>
</comment>
<dbReference type="InterPro" id="IPR050300">
    <property type="entry name" value="GDXG_lipolytic_enzyme"/>
</dbReference>
<evidence type="ECO:0000313" key="7">
    <source>
        <dbReference type="Proteomes" id="UP000251571"/>
    </source>
</evidence>